<feature type="binding site" evidence="5">
    <location>
        <position position="101"/>
    </location>
    <ligand>
        <name>substrate</name>
    </ligand>
</feature>
<dbReference type="GO" id="GO:0045547">
    <property type="term" value="F:ditrans,polycis-polyprenyl diphosphate synthase [(2E,6E)-farnesyl diphosphate specific] activity"/>
    <property type="evidence" value="ECO:0007669"/>
    <property type="project" value="TreeGrafter"/>
</dbReference>
<dbReference type="GeneID" id="84894390"/>
<gene>
    <name evidence="6" type="ORF">AL705_01930</name>
</gene>
<dbReference type="OrthoDB" id="4191603at2"/>
<dbReference type="NCBIfam" id="TIGR00055">
    <property type="entry name" value="uppS"/>
    <property type="match status" value="1"/>
</dbReference>
<dbReference type="PANTHER" id="PTHR10291:SF43">
    <property type="entry name" value="DEHYDRODOLICHYL DIPHOSPHATE SYNTHASE COMPLEX SUBUNIT DHDDS"/>
    <property type="match status" value="1"/>
</dbReference>
<dbReference type="NCBIfam" id="NF011403">
    <property type="entry name" value="PRK14828.1"/>
    <property type="match status" value="1"/>
</dbReference>
<evidence type="ECO:0000256" key="4">
    <source>
        <dbReference type="ARBA" id="ARBA00038453"/>
    </source>
</evidence>
<dbReference type="PATRIC" id="fig|1562462.4.peg.397"/>
<dbReference type="Proteomes" id="UP000068137">
    <property type="component" value="Chromosome"/>
</dbReference>
<dbReference type="InterPro" id="IPR036424">
    <property type="entry name" value="UPP_synth-like_sf"/>
</dbReference>
<comment type="caution">
    <text evidence="5">Lacks conserved residue(s) required for the propagation of feature annotation.</text>
</comment>
<dbReference type="EC" id="2.5.1.-" evidence="5"/>
<dbReference type="RefSeq" id="WP_053961579.1">
    <property type="nucleotide sequence ID" value="NZ_CAJPTR010000001.1"/>
</dbReference>
<dbReference type="PANTHER" id="PTHR10291">
    <property type="entry name" value="DEHYDRODOLICHYL DIPHOSPHATE SYNTHASE FAMILY MEMBER"/>
    <property type="match status" value="1"/>
</dbReference>
<dbReference type="FunFam" id="3.40.1180.10:FF:000003">
    <property type="entry name" value="Isoprenyl transferase 2"/>
    <property type="match status" value="1"/>
</dbReference>
<organism evidence="6 7">
    <name type="scientific">Lawsonella clevelandensis</name>
    <dbReference type="NCBI Taxonomy" id="1528099"/>
    <lineage>
        <taxon>Bacteria</taxon>
        <taxon>Bacillati</taxon>
        <taxon>Actinomycetota</taxon>
        <taxon>Actinomycetes</taxon>
        <taxon>Mycobacteriales</taxon>
        <taxon>Lawsonellaceae</taxon>
        <taxon>Lawsonella</taxon>
    </lineage>
</organism>
<feature type="binding site" evidence="5">
    <location>
        <position position="239"/>
    </location>
    <ligand>
        <name>Mg(2+)</name>
        <dbReference type="ChEBI" id="CHEBI:18420"/>
    </ligand>
</feature>
<comment type="similarity">
    <text evidence="4">Belongs to the UPP synthase family. Z-FPP synthase subfamily.</text>
</comment>
<dbReference type="GO" id="GO:0016094">
    <property type="term" value="P:polyprenol biosynthetic process"/>
    <property type="evidence" value="ECO:0007669"/>
    <property type="project" value="TreeGrafter"/>
</dbReference>
<dbReference type="HAMAP" id="MF_01139">
    <property type="entry name" value="ISPT"/>
    <property type="match status" value="1"/>
</dbReference>
<dbReference type="AlphaFoldDB" id="A0A0M4MKI8"/>
<keyword evidence="1 5" id="KW-0808">Transferase</keyword>
<dbReference type="PROSITE" id="PS01066">
    <property type="entry name" value="UPP_SYNTHASE"/>
    <property type="match status" value="1"/>
</dbReference>
<feature type="binding site" evidence="5">
    <location>
        <begin position="226"/>
        <end position="228"/>
    </location>
    <ligand>
        <name>substrate</name>
    </ligand>
</feature>
<dbReference type="InterPro" id="IPR001441">
    <property type="entry name" value="UPP_synth-like"/>
</dbReference>
<protein>
    <recommendedName>
        <fullName evidence="5">Isoprenyl transferase</fullName>
        <ecNumber evidence="5">2.5.1.-</ecNumber>
    </recommendedName>
</protein>
<feature type="active site" evidence="5">
    <location>
        <position position="48"/>
    </location>
</feature>
<comment type="subunit">
    <text evidence="5">Homodimer.</text>
</comment>
<dbReference type="InterPro" id="IPR018520">
    <property type="entry name" value="UPP_synth-like_CS"/>
</dbReference>
<feature type="binding site" evidence="5">
    <location>
        <begin position="49"/>
        <end position="52"/>
    </location>
    <ligand>
        <name>substrate</name>
    </ligand>
</feature>
<evidence type="ECO:0000256" key="1">
    <source>
        <dbReference type="ARBA" id="ARBA00022679"/>
    </source>
</evidence>
<dbReference type="GO" id="GO:0033850">
    <property type="term" value="F:Z-farnesyl diphosphate synthase activity"/>
    <property type="evidence" value="ECO:0007669"/>
    <property type="project" value="UniProtKB-ARBA"/>
</dbReference>
<reference evidence="6 7" key="1">
    <citation type="journal article" date="2015" name="Genome Announc.">
        <title>Complete Genome Sequences for Two Strains of a Novel Fastidious, Partially Acid-Fast, Gram-Positive Corynebacterineae Bacterium, Derived from Human Clinical Samples.</title>
        <authorList>
            <person name="Nicholson A.C."/>
            <person name="Bell M."/>
            <person name="Humrighouse B.W."/>
            <person name="McQuiston J.R."/>
        </authorList>
    </citation>
    <scope>NUCLEOTIDE SEQUENCE [LARGE SCALE GENOMIC DNA]</scope>
    <source>
        <strain evidence="6 7">X1698</strain>
    </source>
</reference>
<dbReference type="Gene3D" id="3.40.1180.10">
    <property type="entry name" value="Decaprenyl diphosphate synthase-like"/>
    <property type="match status" value="1"/>
</dbReference>
<feature type="binding site" evidence="5">
    <location>
        <position position="220"/>
    </location>
    <ligand>
        <name>substrate</name>
    </ligand>
</feature>
<feature type="binding site" evidence="5">
    <location>
        <begin position="95"/>
        <end position="97"/>
    </location>
    <ligand>
        <name>substrate</name>
    </ligand>
</feature>
<dbReference type="CDD" id="cd00475">
    <property type="entry name" value="Cis_IPPS"/>
    <property type="match status" value="1"/>
</dbReference>
<comment type="cofactor">
    <cofactor evidence="5">
        <name>Mg(2+)</name>
        <dbReference type="ChEBI" id="CHEBI:18420"/>
    </cofactor>
    <text evidence="5">Binds 2 magnesium ions per subunit.</text>
</comment>
<keyword evidence="3 5" id="KW-0460">Magnesium</keyword>
<evidence type="ECO:0000256" key="3">
    <source>
        <dbReference type="ARBA" id="ARBA00022842"/>
    </source>
</evidence>
<sequence>MRTKAFRRWLRHPLANTARAVLYPLYEQRLLCTIAPLPKPAHIAVMCDGNRRWAREAGFTDVASGHRAGALKIVEMLEWCSEIDGIYCVTLYLLSAENLGRAADELNELLAIIRDVVEEIAAPGHDWRIHLMGHIDLLPDSIAAALCGAEANTAHRTGITVNVAVGYGGRQEICDAVQELLTDEIARGVPAGELVESVTVDAIGQHLYTSGQPDPDLVIRTSGEQRLSGFLLWQTAYSEIWFTDAYWPEFRRVDFLRALRDFASRHRRYGK</sequence>
<evidence type="ECO:0000313" key="7">
    <source>
        <dbReference type="Proteomes" id="UP000068137"/>
    </source>
</evidence>
<keyword evidence="2 5" id="KW-0479">Metal-binding</keyword>
<dbReference type="Pfam" id="PF01255">
    <property type="entry name" value="Prenyltransf"/>
    <property type="match status" value="1"/>
</dbReference>
<accession>A0A0M4MKI8</accession>
<feature type="binding site" evidence="5">
    <location>
        <position position="53"/>
    </location>
    <ligand>
        <name>substrate</name>
    </ligand>
</feature>
<comment type="function">
    <text evidence="5">Catalyzes the condensation of isopentenyl diphosphate (IPP) with allylic pyrophosphates generating different type of terpenoids.</text>
</comment>
<feature type="binding site" evidence="5">
    <location>
        <position position="48"/>
    </location>
    <ligand>
        <name>Mg(2+)</name>
        <dbReference type="ChEBI" id="CHEBI:18420"/>
    </ligand>
</feature>
<evidence type="ECO:0000313" key="6">
    <source>
        <dbReference type="EMBL" id="ALE18653.1"/>
    </source>
</evidence>
<dbReference type="STRING" id="1528099.AL705_01930"/>
<dbReference type="SUPFAM" id="SSF64005">
    <property type="entry name" value="Undecaprenyl diphosphate synthase"/>
    <property type="match status" value="1"/>
</dbReference>
<dbReference type="GO" id="GO:0005886">
    <property type="term" value="C:plasma membrane"/>
    <property type="evidence" value="ECO:0007669"/>
    <property type="project" value="TreeGrafter"/>
</dbReference>
<dbReference type="GO" id="GO:0000287">
    <property type="term" value="F:magnesium ion binding"/>
    <property type="evidence" value="ECO:0007669"/>
    <property type="project" value="UniProtKB-UniRule"/>
</dbReference>
<dbReference type="EMBL" id="CP012390">
    <property type="protein sequence ID" value="ALE18653.1"/>
    <property type="molecule type" value="Genomic_DNA"/>
</dbReference>
<evidence type="ECO:0000256" key="5">
    <source>
        <dbReference type="HAMAP-Rule" id="MF_01139"/>
    </source>
</evidence>
<dbReference type="KEGG" id="cbq:AL705_01930"/>
<evidence type="ECO:0000256" key="2">
    <source>
        <dbReference type="ARBA" id="ARBA00022723"/>
    </source>
</evidence>
<proteinExistence type="inferred from homology"/>
<feature type="active site" description="Proton acceptor" evidence="5">
    <location>
        <position position="98"/>
    </location>
</feature>
<feature type="binding site" evidence="5">
    <location>
        <position position="66"/>
    </location>
    <ligand>
        <name>substrate</name>
    </ligand>
</feature>
<name>A0A0M4MKI8_9ACTN</name>